<keyword evidence="2" id="KW-1185">Reference proteome</keyword>
<gene>
    <name evidence="1" type="ORF">POM88_000569</name>
</gene>
<organism evidence="1 2">
    <name type="scientific">Heracleum sosnowskyi</name>
    <dbReference type="NCBI Taxonomy" id="360622"/>
    <lineage>
        <taxon>Eukaryota</taxon>
        <taxon>Viridiplantae</taxon>
        <taxon>Streptophyta</taxon>
        <taxon>Embryophyta</taxon>
        <taxon>Tracheophyta</taxon>
        <taxon>Spermatophyta</taxon>
        <taxon>Magnoliopsida</taxon>
        <taxon>eudicotyledons</taxon>
        <taxon>Gunneridae</taxon>
        <taxon>Pentapetalae</taxon>
        <taxon>asterids</taxon>
        <taxon>campanulids</taxon>
        <taxon>Apiales</taxon>
        <taxon>Apiaceae</taxon>
        <taxon>Apioideae</taxon>
        <taxon>apioid superclade</taxon>
        <taxon>Tordylieae</taxon>
        <taxon>Tordyliinae</taxon>
        <taxon>Heracleum</taxon>
    </lineage>
</organism>
<dbReference type="AlphaFoldDB" id="A0AAD8JCI3"/>
<dbReference type="EMBL" id="JAUIZM010000001">
    <property type="protein sequence ID" value="KAK1400964.1"/>
    <property type="molecule type" value="Genomic_DNA"/>
</dbReference>
<evidence type="ECO:0000313" key="2">
    <source>
        <dbReference type="Proteomes" id="UP001237642"/>
    </source>
</evidence>
<protein>
    <submittedName>
        <fullName evidence="1">Uncharacterized protein</fullName>
    </submittedName>
</protein>
<reference evidence="1" key="1">
    <citation type="submission" date="2023-02" db="EMBL/GenBank/DDBJ databases">
        <title>Genome of toxic invasive species Heracleum sosnowskyi carries increased number of genes despite the absence of recent whole-genome duplications.</title>
        <authorList>
            <person name="Schelkunov M."/>
            <person name="Shtratnikova V."/>
            <person name="Makarenko M."/>
            <person name="Klepikova A."/>
            <person name="Omelchenko D."/>
            <person name="Novikova G."/>
            <person name="Obukhova E."/>
            <person name="Bogdanov V."/>
            <person name="Penin A."/>
            <person name="Logacheva M."/>
        </authorList>
    </citation>
    <scope>NUCLEOTIDE SEQUENCE</scope>
    <source>
        <strain evidence="1">Hsosn_3</strain>
        <tissue evidence="1">Leaf</tissue>
    </source>
</reference>
<reference evidence="1" key="2">
    <citation type="submission" date="2023-05" db="EMBL/GenBank/DDBJ databases">
        <authorList>
            <person name="Schelkunov M.I."/>
        </authorList>
    </citation>
    <scope>NUCLEOTIDE SEQUENCE</scope>
    <source>
        <strain evidence="1">Hsosn_3</strain>
        <tissue evidence="1">Leaf</tissue>
    </source>
</reference>
<sequence>MEGKMKDIEMKKVNLQQAIVSLIVMWNELKSLLNFSENKSSTNVLHNKKYGNVVGEKLKEVDLNGPPDDLAEILEIEGKRLQKMMETNKASCKEKSREIEEKLREIEFNKSFIAERANELELKQKKIDDGITDLEVKKRIFAQERNNIKGIISISIFI</sequence>
<evidence type="ECO:0000313" key="1">
    <source>
        <dbReference type="EMBL" id="KAK1400964.1"/>
    </source>
</evidence>
<name>A0AAD8JCI3_9APIA</name>
<dbReference type="Proteomes" id="UP001237642">
    <property type="component" value="Unassembled WGS sequence"/>
</dbReference>
<comment type="caution">
    <text evidence="1">The sequence shown here is derived from an EMBL/GenBank/DDBJ whole genome shotgun (WGS) entry which is preliminary data.</text>
</comment>
<proteinExistence type="predicted"/>
<accession>A0AAD8JCI3</accession>